<dbReference type="GO" id="GO:0070578">
    <property type="term" value="C:RISC-loading complex"/>
    <property type="evidence" value="ECO:0007669"/>
    <property type="project" value="TreeGrafter"/>
</dbReference>
<dbReference type="GO" id="GO:0005829">
    <property type="term" value="C:cytosol"/>
    <property type="evidence" value="ECO:0007669"/>
    <property type="project" value="UniProtKB-ARBA"/>
</dbReference>
<feature type="compositionally biased region" description="Acidic residues" evidence="22">
    <location>
        <begin position="1385"/>
        <end position="1397"/>
    </location>
</feature>
<protein>
    <recommendedName>
        <fullName evidence="5">ribonuclease III</fullName>
        <ecNumber evidence="5">3.1.26.3</ecNumber>
    </recommendedName>
</protein>
<dbReference type="GO" id="GO:0006309">
    <property type="term" value="P:apoptotic DNA fragmentation"/>
    <property type="evidence" value="ECO:0007669"/>
    <property type="project" value="TreeGrafter"/>
</dbReference>
<dbReference type="PANTHER" id="PTHR14950:SF37">
    <property type="entry name" value="ENDORIBONUCLEASE DICER"/>
    <property type="match status" value="1"/>
</dbReference>
<dbReference type="GO" id="GO:0048731">
    <property type="term" value="P:system development"/>
    <property type="evidence" value="ECO:0007669"/>
    <property type="project" value="UniProtKB-ARBA"/>
</dbReference>
<dbReference type="GO" id="GO:0003723">
    <property type="term" value="F:RNA binding"/>
    <property type="evidence" value="ECO:0007669"/>
    <property type="project" value="UniProtKB-UniRule"/>
</dbReference>
<evidence type="ECO:0000256" key="22">
    <source>
        <dbReference type="SAM" id="MobiDB-lite"/>
    </source>
</evidence>
<evidence type="ECO:0000256" key="4">
    <source>
        <dbReference type="ARBA" id="ARBA00004496"/>
    </source>
</evidence>
<dbReference type="SUPFAM" id="SSF54768">
    <property type="entry name" value="dsRNA-binding domain-like"/>
    <property type="match status" value="1"/>
</dbReference>
<dbReference type="Gene3D" id="3.40.50.300">
    <property type="entry name" value="P-loop containing nucleotide triphosphate hydrolases"/>
    <property type="match status" value="2"/>
</dbReference>
<evidence type="ECO:0000256" key="7">
    <source>
        <dbReference type="ARBA" id="ARBA00022553"/>
    </source>
</evidence>
<dbReference type="InterPro" id="IPR005034">
    <property type="entry name" value="Dicer_dimerisation"/>
</dbReference>
<dbReference type="PROSITE" id="PS50821">
    <property type="entry name" value="PAZ"/>
    <property type="match status" value="1"/>
</dbReference>
<evidence type="ECO:0000256" key="9">
    <source>
        <dbReference type="ARBA" id="ARBA00022723"/>
    </source>
</evidence>
<dbReference type="SMART" id="SM00949">
    <property type="entry name" value="PAZ"/>
    <property type="match status" value="1"/>
</dbReference>
<feature type="domain" description="Helicase C-terminal" evidence="27">
    <location>
        <begin position="519"/>
        <end position="708"/>
    </location>
</feature>
<feature type="compositionally biased region" description="Polar residues" evidence="22">
    <location>
        <begin position="491"/>
        <end position="508"/>
    </location>
</feature>
<comment type="cofactor">
    <cofactor evidence="2">
        <name>Mn(2+)</name>
        <dbReference type="ChEBI" id="CHEBI:29035"/>
    </cofactor>
</comment>
<dbReference type="EC" id="3.1.26.3" evidence="5"/>
<dbReference type="GO" id="GO:0030422">
    <property type="term" value="P:siRNA processing"/>
    <property type="evidence" value="ECO:0007669"/>
    <property type="project" value="InterPro"/>
</dbReference>
<dbReference type="InterPro" id="IPR048512">
    <property type="entry name" value="Dicer_platform"/>
</dbReference>
<dbReference type="Pfam" id="PF20932">
    <property type="entry name" value="Dicer_dsRBD"/>
    <property type="match status" value="1"/>
</dbReference>
<feature type="region of interest" description="Disordered" evidence="22">
    <location>
        <begin position="831"/>
        <end position="854"/>
    </location>
</feature>
<dbReference type="Gene3D" id="3.30.160.20">
    <property type="match status" value="1"/>
</dbReference>
<dbReference type="InterPro" id="IPR003100">
    <property type="entry name" value="PAZ_dom"/>
</dbReference>
<feature type="compositionally biased region" description="Polar residues" evidence="22">
    <location>
        <begin position="577"/>
        <end position="590"/>
    </location>
</feature>
<evidence type="ECO:0000256" key="20">
    <source>
        <dbReference type="ARBA" id="ARBA00035116"/>
    </source>
</evidence>
<dbReference type="CDD" id="cd10843">
    <property type="entry name" value="DSRM_DICER"/>
    <property type="match status" value="1"/>
</dbReference>
<evidence type="ECO:0000256" key="10">
    <source>
        <dbReference type="ARBA" id="ARBA00022737"/>
    </source>
</evidence>
<dbReference type="GO" id="GO:0004530">
    <property type="term" value="F:deoxyribonuclease I activity"/>
    <property type="evidence" value="ECO:0007669"/>
    <property type="project" value="TreeGrafter"/>
</dbReference>
<dbReference type="SMART" id="SM00535">
    <property type="entry name" value="RIBOc"/>
    <property type="match status" value="2"/>
</dbReference>
<dbReference type="Gene3D" id="2.170.260.10">
    <property type="entry name" value="paz domain"/>
    <property type="match status" value="1"/>
</dbReference>
<dbReference type="Gene3D" id="3.30.160.380">
    <property type="entry name" value="Dicer dimerisation domain"/>
    <property type="match status" value="1"/>
</dbReference>
<evidence type="ECO:0000256" key="14">
    <source>
        <dbReference type="ARBA" id="ARBA00022806"/>
    </source>
</evidence>
<feature type="region of interest" description="Disordered" evidence="22">
    <location>
        <begin position="441"/>
        <end position="519"/>
    </location>
</feature>
<dbReference type="SUPFAM" id="SSF69065">
    <property type="entry name" value="RNase III domain-like"/>
    <property type="match status" value="2"/>
</dbReference>
<evidence type="ECO:0000256" key="5">
    <source>
        <dbReference type="ARBA" id="ARBA00012177"/>
    </source>
</evidence>
<feature type="compositionally biased region" description="Low complexity" evidence="22">
    <location>
        <begin position="474"/>
        <end position="484"/>
    </location>
</feature>
<dbReference type="InterPro" id="IPR038248">
    <property type="entry name" value="Dicer_dimer_sf"/>
</dbReference>
<dbReference type="GO" id="GO:0005524">
    <property type="term" value="F:ATP binding"/>
    <property type="evidence" value="ECO:0007669"/>
    <property type="project" value="UniProtKB-KW"/>
</dbReference>
<proteinExistence type="inferred from homology"/>
<keyword evidence="6" id="KW-0963">Cytoplasm</keyword>
<keyword evidence="14" id="KW-0347">Helicase</keyword>
<dbReference type="GO" id="GO:0004525">
    <property type="term" value="F:ribonuclease III activity"/>
    <property type="evidence" value="ECO:0007669"/>
    <property type="project" value="UniProtKB-EC"/>
</dbReference>
<evidence type="ECO:0000259" key="28">
    <source>
        <dbReference type="PROSITE" id="PS51327"/>
    </source>
</evidence>
<sequence length="2104" mass="235192">MVVKRLGGEAPQPRLRRHHFLENVQTKTFTPLEYQVELLDTAKQQNSIVFLSSGKTFMVVMLVKELAYQVRPSFDDGGKRVLILVPSAESGVRHQKMMEDYTDLKSIFVGDPAVGKNEGRVDFPKLFRDHHVLVMTAGSFNRHWVEADADISEELVDHLNLVVFDECNEALRHIEFEPVLGFIMDYVMEGRLSVLGLAAPLATKKRQRPSLLEAEILELEDGFQSVACTSSELTVVSKYGSRPREVVVEYAAYGCAGGDGESMENLKTALRLLDEAMEFLGGTEGQLDERTKASLRQSQRYLVELCYTLVTLGPWCAREVAELFLKEVSQAVDSLGPAVNWSRMALLLVHTVIQQVAKLTTPLAVDLEPSDAAQQPAKFRHLLRILREYRPPQPQQQQGTVSNSHVVQENCVAVQNSVKELDSPTEETNAPAVVDAAVQPTTSPVSASDVNSVVQCSNDSEGLSKSSPDKKVPATSDTASSATTCPGGAALSTTSVGVPATGPSNAVGVSSRPAGHRNDLADDPNALCGIVFVRQRITAYILSMWLAKLATRFPDEYGFITPNFLVGRTTPPALGDGSSNRSGQRSLPNLLTTPLGLQRQEEVLQKFRSRECNLLVATSVVQEGIEVPRCNLVVRFDPPENFRAYIQSKGKAKAAGSRYFVLVPHDESSRFLGDLHDYRTTEQILLERSHVEDTTIDEAVDAAYADSLKPAYKPLEAEDAPKVSMSTAIALVNRYCAKLPSDTFTRLTPISSMAEVETEGSEETLYSCSLRLPINSPLRRCIVGDPMPSKLLAKQAAALKTCEELHKMGELDDNLVPQGKEAMRMALDQGSAGRFPEEDIQPGGPRPGTTKRRQYYDKKVSEVLKGKRVDESDEFHLYAFAMKLTCPIPEEQNTRGRKIHDPADTTRGFGLVTSRRIPLICSFPVFTRSGEVTVELEHVSSDIGPLTSNQVRDLTTFHRYTFTNVLRLEKYPMTFNPEGDACSFLVVPINAVKPTDDQPGSTTIDWRFVERICEEEKFTPRRVPEEERELFVFKEDDYLDTVVTPWYRNLDKPQFFYVAEICHDLNPLSDFPDAGFDTFDAYYREKYQIRVVDGRQPLLDVDHTSARLNLLTPRYVNRKGVTLPTSSEQTKRAKRESLQQKQILVPELCAIHPFPASLWRKAVCLPCILYRMNSLLLAEQLRLTVAREVRVGRLELPEGFKWPTLDFGWTLADVLQKAQEAAKAEEERAAELMERTGIQPVRLSPPPPMINAWRPPQPYQPPVFQQDQELVIDTFDPSKVHIPDDDQLADAEVSALNLGGPKGPNFDWKPLPKLPGEPTPVPRIRYGSPSNFEAEGWDSEWDTDMEDSSYVTLDVPGLGYISAPGSVNMQGLSLDLASCRDDDIWDSFDEDEDEPELDFSRSEWNESMSEAGGNEDETGQLLKISDKPENKEDEKRPEEQLDWLSHCSKDQRSKSANAFVDEVEDEREVDPFVEEKVTTLRLECIKKLEVWRCSEEEAKLATQKAIYQSFRKVSEALKLIAEYEDDRPLKKDEPLPPPVRDGAAAASGAGALQAPEGSVLPFGELLPDRDSVERGSGDASQVRFDERPDLGSHCGPSPSILLQALTMSNANDGINLERLETVGDSFLKYAVTAHLYCTYPSVHEGKLSHLRSRQISNLNLYRLGRARRLGGLMVATKFEPSDNWLPPGYTVPPGLERALIESGLPAGHWNIAALAGLTQMDEAQIRQTLAERSNKVRNLDEVLADEQTLDNAPYVPYNLLTQHSIPDKSIADCVEALIGAYLVSCGPHATLLFMSWLGLDVLPQNCTAETLANFGVMLYGTLEPPLVVPDAGPQLDELLSGYDAFEARIGYRFRDRAYLLQAFTHASYHYNRLTDCYQRLEFLGDAVLDYLITRHLYDDPQRHSPGTLTDLRSALVNNTFFASLAVKYDFHRYFKNVSPGLFAVIQRFVEMKRQNNGLGYHEEYYLEEEECEEAEEVEVPKALGDIFESVAGAIFLDSNMSLDTVWQVYYAMMKPEIEYFSTHVPKSPIRELLELEPQTAKFERAEMTLNGKVRIRVEVFGKGRFVGVGRNKRIAKCTAAKRALRALKRMRQEGGTSANVQTTF</sequence>
<dbReference type="PROSITE" id="PS50137">
    <property type="entry name" value="DS_RBD"/>
    <property type="match status" value="1"/>
</dbReference>
<evidence type="ECO:0000259" key="25">
    <source>
        <dbReference type="PROSITE" id="PS50821"/>
    </source>
</evidence>
<evidence type="ECO:0000259" key="26">
    <source>
        <dbReference type="PROSITE" id="PS51192"/>
    </source>
</evidence>
<dbReference type="InterPro" id="IPR036085">
    <property type="entry name" value="PAZ_dom_sf"/>
</dbReference>
<keyword evidence="7" id="KW-0597">Phosphoprotein</keyword>
<feature type="domain" description="PAZ" evidence="25">
    <location>
        <begin position="1004"/>
        <end position="1153"/>
    </location>
</feature>
<dbReference type="InterPro" id="IPR036389">
    <property type="entry name" value="RNase_III_sf"/>
</dbReference>
<comment type="similarity">
    <text evidence="20 21">Belongs to the helicase family. Dicer subfamily.</text>
</comment>
<feature type="domain" description="RNase III" evidence="24">
    <location>
        <begin position="1842"/>
        <end position="1999"/>
    </location>
</feature>
<feature type="compositionally biased region" description="Polar residues" evidence="22">
    <location>
        <begin position="441"/>
        <end position="466"/>
    </location>
</feature>
<dbReference type="GO" id="GO:0046872">
    <property type="term" value="F:metal ion binding"/>
    <property type="evidence" value="ECO:0007669"/>
    <property type="project" value="UniProtKB-KW"/>
</dbReference>
<feature type="region of interest" description="Disordered" evidence="22">
    <location>
        <begin position="1528"/>
        <end position="1550"/>
    </location>
</feature>
<dbReference type="PROSITE" id="PS51192">
    <property type="entry name" value="HELICASE_ATP_BIND_1"/>
    <property type="match status" value="1"/>
</dbReference>
<dbReference type="InterPro" id="IPR001650">
    <property type="entry name" value="Helicase_C-like"/>
</dbReference>
<comment type="catalytic activity">
    <reaction evidence="1">
        <text>Endonucleolytic cleavage to 5'-phosphomonoester.</text>
        <dbReference type="EC" id="3.1.26.3"/>
    </reaction>
</comment>
<evidence type="ECO:0000256" key="2">
    <source>
        <dbReference type="ARBA" id="ARBA00001936"/>
    </source>
</evidence>
<evidence type="ECO:0000256" key="12">
    <source>
        <dbReference type="ARBA" id="ARBA00022759"/>
    </source>
</evidence>
<keyword evidence="10" id="KW-0677">Repeat</keyword>
<keyword evidence="16" id="KW-0460">Magnesium</keyword>
<evidence type="ECO:0000256" key="13">
    <source>
        <dbReference type="ARBA" id="ARBA00022801"/>
    </source>
</evidence>
<keyword evidence="8" id="KW-0540">Nuclease</keyword>
<organism evidence="29">
    <name type="scientific">Rhipicephalus appendiculatus</name>
    <name type="common">Brown ear tick</name>
    <dbReference type="NCBI Taxonomy" id="34631"/>
    <lineage>
        <taxon>Eukaryota</taxon>
        <taxon>Metazoa</taxon>
        <taxon>Ecdysozoa</taxon>
        <taxon>Arthropoda</taxon>
        <taxon>Chelicerata</taxon>
        <taxon>Arachnida</taxon>
        <taxon>Acari</taxon>
        <taxon>Parasitiformes</taxon>
        <taxon>Ixodida</taxon>
        <taxon>Ixodoidea</taxon>
        <taxon>Ixodidae</taxon>
        <taxon>Rhipicephalinae</taxon>
        <taxon>Rhipicephalus</taxon>
        <taxon>Rhipicephalus</taxon>
    </lineage>
</organism>
<dbReference type="PROSITE" id="PS51194">
    <property type="entry name" value="HELICASE_CTER"/>
    <property type="match status" value="1"/>
</dbReference>
<comment type="subcellular location">
    <subcellularLocation>
        <location evidence="4">Cytoplasm</location>
    </subcellularLocation>
</comment>
<evidence type="ECO:0000256" key="1">
    <source>
        <dbReference type="ARBA" id="ARBA00000109"/>
    </source>
</evidence>
<feature type="region of interest" description="Disordered" evidence="22">
    <location>
        <begin position="1570"/>
        <end position="1593"/>
    </location>
</feature>
<name>A0A131Z2Q3_RHIAP</name>
<feature type="domain" description="DRBM" evidence="23">
    <location>
        <begin position="2067"/>
        <end position="2089"/>
    </location>
</feature>
<dbReference type="InterPro" id="IPR000999">
    <property type="entry name" value="RNase_III_dom"/>
</dbReference>
<feature type="compositionally biased region" description="Basic and acidic residues" evidence="22">
    <location>
        <begin position="1424"/>
        <end position="1439"/>
    </location>
</feature>
<dbReference type="PANTHER" id="PTHR14950">
    <property type="entry name" value="DICER-RELATED"/>
    <property type="match status" value="1"/>
</dbReference>
<dbReference type="GO" id="GO:0003006">
    <property type="term" value="P:developmental process involved in reproduction"/>
    <property type="evidence" value="ECO:0007669"/>
    <property type="project" value="UniProtKB-ARBA"/>
</dbReference>
<evidence type="ECO:0000259" key="27">
    <source>
        <dbReference type="PROSITE" id="PS51194"/>
    </source>
</evidence>
<evidence type="ECO:0000256" key="21">
    <source>
        <dbReference type="PROSITE-ProRule" id="PRU00657"/>
    </source>
</evidence>
<keyword evidence="11" id="KW-0547">Nucleotide-binding</keyword>
<dbReference type="SUPFAM" id="SSF101690">
    <property type="entry name" value="PAZ domain"/>
    <property type="match status" value="1"/>
</dbReference>
<dbReference type="Pfam" id="PF02170">
    <property type="entry name" value="PAZ"/>
    <property type="match status" value="1"/>
</dbReference>
<dbReference type="SMART" id="SM00487">
    <property type="entry name" value="DEXDc"/>
    <property type="match status" value="1"/>
</dbReference>
<keyword evidence="17 21" id="KW-0694">RNA-binding</keyword>
<feature type="domain" description="RNase III" evidence="24">
    <location>
        <begin position="1581"/>
        <end position="1786"/>
    </location>
</feature>
<dbReference type="EMBL" id="GEDV01002990">
    <property type="protein sequence ID" value="JAP85567.1"/>
    <property type="molecule type" value="Transcribed_RNA"/>
</dbReference>
<dbReference type="Pfam" id="PF20931">
    <property type="entry name" value="Dicer_platform"/>
    <property type="match status" value="1"/>
</dbReference>
<feature type="region of interest" description="Disordered" evidence="22">
    <location>
        <begin position="571"/>
        <end position="590"/>
    </location>
</feature>
<evidence type="ECO:0000256" key="16">
    <source>
        <dbReference type="ARBA" id="ARBA00022842"/>
    </source>
</evidence>
<feature type="domain" description="Dicer dsRNA-binding fold" evidence="28">
    <location>
        <begin position="728"/>
        <end position="825"/>
    </location>
</feature>
<dbReference type="GO" id="GO:0004386">
    <property type="term" value="F:helicase activity"/>
    <property type="evidence" value="ECO:0007669"/>
    <property type="project" value="UniProtKB-KW"/>
</dbReference>
<evidence type="ECO:0000256" key="17">
    <source>
        <dbReference type="ARBA" id="ARBA00022884"/>
    </source>
</evidence>
<dbReference type="FunFam" id="3.30.160.380:FF:000003">
    <property type="entry name" value="Endoribonuclease dcr-1"/>
    <property type="match status" value="1"/>
</dbReference>
<dbReference type="Pfam" id="PF00636">
    <property type="entry name" value="Ribonuclease_3"/>
    <property type="match status" value="2"/>
</dbReference>
<keyword evidence="12" id="KW-0255">Endonuclease</keyword>
<reference evidence="29" key="1">
    <citation type="journal article" date="2016" name="Ticks Tick Borne Dis.">
        <title>De novo assembly and annotation of the salivary gland transcriptome of Rhipicephalus appendiculatus male and female ticks during blood feeding.</title>
        <authorList>
            <person name="de Castro M.H."/>
            <person name="de Klerk D."/>
            <person name="Pienaar R."/>
            <person name="Latif A.A."/>
            <person name="Rees D.J."/>
            <person name="Mans B.J."/>
        </authorList>
    </citation>
    <scope>NUCLEOTIDE SEQUENCE</scope>
    <source>
        <tissue evidence="29">Salivary glands</tissue>
    </source>
</reference>
<evidence type="ECO:0000256" key="3">
    <source>
        <dbReference type="ARBA" id="ARBA00001946"/>
    </source>
</evidence>
<dbReference type="PROSITE" id="PS51327">
    <property type="entry name" value="DICER_DSRBF"/>
    <property type="match status" value="1"/>
</dbReference>
<keyword evidence="18" id="KW-0943">RNA-mediated gene silencing</keyword>
<comment type="cofactor">
    <cofactor evidence="3">
        <name>Mg(2+)</name>
        <dbReference type="ChEBI" id="CHEBI:18420"/>
    </cofactor>
</comment>
<dbReference type="FunFam" id="3.30.160.20:FF:000015">
    <property type="entry name" value="endoribonuclease Dicer"/>
    <property type="match status" value="1"/>
</dbReference>
<dbReference type="PROSITE" id="PS50142">
    <property type="entry name" value="RNASE_3_2"/>
    <property type="match status" value="2"/>
</dbReference>
<dbReference type="CDD" id="cd00593">
    <property type="entry name" value="RIBOc"/>
    <property type="match status" value="2"/>
</dbReference>
<evidence type="ECO:0000256" key="6">
    <source>
        <dbReference type="ARBA" id="ARBA00022490"/>
    </source>
</evidence>
<dbReference type="FunFam" id="2.170.260.10:FF:000002">
    <property type="entry name" value="Putative Endoribonuclease Dicer"/>
    <property type="match status" value="1"/>
</dbReference>
<dbReference type="Pfam" id="PF20930">
    <property type="entry name" value="Dicer_PBD"/>
    <property type="match status" value="1"/>
</dbReference>
<keyword evidence="15" id="KW-0067">ATP-binding</keyword>
<keyword evidence="19" id="KW-0464">Manganese</keyword>
<keyword evidence="9" id="KW-0479">Metal-binding</keyword>
<dbReference type="InterPro" id="IPR048513">
    <property type="entry name" value="Dicer_PBD"/>
</dbReference>
<dbReference type="InterPro" id="IPR027417">
    <property type="entry name" value="P-loop_NTPase"/>
</dbReference>
<keyword evidence="13" id="KW-0378">Hydrolase</keyword>
<dbReference type="SUPFAM" id="SSF52540">
    <property type="entry name" value="P-loop containing nucleoside triphosphate hydrolases"/>
    <property type="match status" value="1"/>
</dbReference>
<dbReference type="GO" id="GO:0009653">
    <property type="term" value="P:anatomical structure morphogenesis"/>
    <property type="evidence" value="ECO:0007669"/>
    <property type="project" value="UniProtKB-ARBA"/>
</dbReference>
<dbReference type="PROSITE" id="PS00517">
    <property type="entry name" value="RNASE_3_1"/>
    <property type="match status" value="1"/>
</dbReference>
<evidence type="ECO:0000259" key="24">
    <source>
        <dbReference type="PROSITE" id="PS50142"/>
    </source>
</evidence>
<dbReference type="FunFam" id="1.10.1520.10:FF:000005">
    <property type="entry name" value="Putative endoribonuclease dicer"/>
    <property type="match status" value="1"/>
</dbReference>
<dbReference type="GO" id="GO:0016441">
    <property type="term" value="P:post-transcriptional gene silencing"/>
    <property type="evidence" value="ECO:0007669"/>
    <property type="project" value="UniProtKB-ARBA"/>
</dbReference>
<dbReference type="InterPro" id="IPR014001">
    <property type="entry name" value="Helicase_ATP-bd"/>
</dbReference>
<dbReference type="GO" id="GO:0006950">
    <property type="term" value="P:response to stress"/>
    <property type="evidence" value="ECO:0007669"/>
    <property type="project" value="UniProtKB-ARBA"/>
</dbReference>
<feature type="region of interest" description="Disordered" evidence="22">
    <location>
        <begin position="1385"/>
        <end position="1439"/>
    </location>
</feature>
<dbReference type="InterPro" id="IPR044441">
    <property type="entry name" value="DICER_DSRM"/>
</dbReference>
<dbReference type="Gene3D" id="1.10.1520.10">
    <property type="entry name" value="Ribonuclease III domain"/>
    <property type="match status" value="2"/>
</dbReference>
<evidence type="ECO:0000256" key="15">
    <source>
        <dbReference type="ARBA" id="ARBA00022840"/>
    </source>
</evidence>
<evidence type="ECO:0000313" key="29">
    <source>
        <dbReference type="EMBL" id="JAP85567.1"/>
    </source>
</evidence>
<dbReference type="SMART" id="SM00358">
    <property type="entry name" value="DSRM"/>
    <property type="match status" value="1"/>
</dbReference>
<evidence type="ECO:0000256" key="11">
    <source>
        <dbReference type="ARBA" id="ARBA00022741"/>
    </source>
</evidence>
<evidence type="ECO:0000256" key="8">
    <source>
        <dbReference type="ARBA" id="ARBA00022722"/>
    </source>
</evidence>
<evidence type="ECO:0000259" key="23">
    <source>
        <dbReference type="PROSITE" id="PS50137"/>
    </source>
</evidence>
<accession>A0A131Z2Q3</accession>
<dbReference type="GO" id="GO:0005634">
    <property type="term" value="C:nucleus"/>
    <property type="evidence" value="ECO:0007669"/>
    <property type="project" value="TreeGrafter"/>
</dbReference>
<feature type="domain" description="Helicase ATP-binding" evidence="26">
    <location>
        <begin position="53"/>
        <end position="182"/>
    </location>
</feature>
<evidence type="ECO:0000256" key="19">
    <source>
        <dbReference type="ARBA" id="ARBA00023211"/>
    </source>
</evidence>
<dbReference type="Pfam" id="PF03368">
    <property type="entry name" value="Dicer_dimer"/>
    <property type="match status" value="1"/>
</dbReference>
<dbReference type="GO" id="GO:0031054">
    <property type="term" value="P:pre-miRNA processing"/>
    <property type="evidence" value="ECO:0007669"/>
    <property type="project" value="InterPro"/>
</dbReference>
<evidence type="ECO:0000256" key="18">
    <source>
        <dbReference type="ARBA" id="ARBA00023158"/>
    </source>
</evidence>
<dbReference type="InterPro" id="IPR014720">
    <property type="entry name" value="dsRBD_dom"/>
</dbReference>
<dbReference type="Pfam" id="PF00271">
    <property type="entry name" value="Helicase_C"/>
    <property type="match status" value="1"/>
</dbReference>